<dbReference type="PANTHER" id="PTHR39475">
    <property type="entry name" value="CONIDIATION-SPECIFIC PROTEIN 6"/>
    <property type="match status" value="1"/>
</dbReference>
<reference evidence="2 3" key="1">
    <citation type="submission" date="2019-04" db="EMBL/GenBank/DDBJ databases">
        <title>High contiguity whole genome sequence and gene annotation resource for two Venturia nashicola isolates.</title>
        <authorList>
            <person name="Prokchorchik M."/>
            <person name="Won K."/>
            <person name="Lee Y."/>
            <person name="Choi E.D."/>
            <person name="Segonzac C."/>
            <person name="Sohn K.H."/>
        </authorList>
    </citation>
    <scope>NUCLEOTIDE SEQUENCE [LARGE SCALE GENOMIC DNA]</scope>
    <source>
        <strain evidence="2 3">PRI2</strain>
    </source>
</reference>
<keyword evidence="3" id="KW-1185">Reference proteome</keyword>
<dbReference type="AlphaFoldDB" id="A0A4Z1PEM0"/>
<evidence type="ECO:0000313" key="3">
    <source>
        <dbReference type="Proteomes" id="UP000298493"/>
    </source>
</evidence>
<gene>
    <name evidence="2" type="ORF">E6O75_ATG03802</name>
</gene>
<evidence type="ECO:0000313" key="2">
    <source>
        <dbReference type="EMBL" id="TID25939.1"/>
    </source>
</evidence>
<feature type="compositionally biased region" description="Basic and acidic residues" evidence="1">
    <location>
        <begin position="26"/>
        <end position="66"/>
    </location>
</feature>
<dbReference type="PANTHER" id="PTHR39475:SF1">
    <property type="entry name" value="CONIDIATION-SPECIFIC PROTEIN 6"/>
    <property type="match status" value="1"/>
</dbReference>
<name>A0A4Z1PEM0_9PEZI</name>
<accession>A0A4Z1PEM0</accession>
<organism evidence="2 3">
    <name type="scientific">Venturia nashicola</name>
    <dbReference type="NCBI Taxonomy" id="86259"/>
    <lineage>
        <taxon>Eukaryota</taxon>
        <taxon>Fungi</taxon>
        <taxon>Dikarya</taxon>
        <taxon>Ascomycota</taxon>
        <taxon>Pezizomycotina</taxon>
        <taxon>Dothideomycetes</taxon>
        <taxon>Pleosporomycetidae</taxon>
        <taxon>Venturiales</taxon>
        <taxon>Venturiaceae</taxon>
        <taxon>Venturia</taxon>
    </lineage>
</organism>
<comment type="caution">
    <text evidence="2">The sequence shown here is derived from an EMBL/GenBank/DDBJ whole genome shotgun (WGS) entry which is preliminary data.</text>
</comment>
<dbReference type="Proteomes" id="UP000298493">
    <property type="component" value="Unassembled WGS sequence"/>
</dbReference>
<dbReference type="EMBL" id="SNSC02000003">
    <property type="protein sequence ID" value="TID25939.1"/>
    <property type="molecule type" value="Genomic_DNA"/>
</dbReference>
<sequence length="122" mass="13434">MASSNVGSAQIYEGNEQVQNPPPTKAVEEQPARFHEGKPHAHNHLDSKDERTIANKLAREEQREQEGSEDSIETQRLKQDATLPAKAHGNKPSRGAEIDQELKEEEEAILKKKGAFGPAASN</sequence>
<protein>
    <submittedName>
        <fullName evidence="2">Uncharacterized protein</fullName>
    </submittedName>
</protein>
<feature type="region of interest" description="Disordered" evidence="1">
    <location>
        <begin position="1"/>
        <end position="100"/>
    </location>
</feature>
<evidence type="ECO:0000256" key="1">
    <source>
        <dbReference type="SAM" id="MobiDB-lite"/>
    </source>
</evidence>
<dbReference type="STRING" id="86259.A0A4Z1PEM0"/>
<proteinExistence type="predicted"/>